<name>A0A426U0U0_9CHLR</name>
<keyword evidence="1" id="KW-1133">Transmembrane helix</keyword>
<proteinExistence type="predicted"/>
<dbReference type="AlphaFoldDB" id="A0A426U0U0"/>
<keyword evidence="1" id="KW-0472">Membrane</keyword>
<gene>
    <name evidence="2" type="ORF">EI684_09780</name>
</gene>
<comment type="caution">
    <text evidence="2">The sequence shown here is derived from an EMBL/GenBank/DDBJ whole genome shotgun (WGS) entry which is preliminary data.</text>
</comment>
<sequence length="336" mass="35106">MAKLNLEQLLQTGAFAARGGKRVAARALFLALSREHPHDLRVWQGLAATAADVDEQRMALERIIALDPHHERALAALARLVPLATLPRVVPPAVESAPPGAKEAALPQRSPFPMLNLIALVLIVLLLAVVGMVLGGNLGLNQRAAAPLATPILGGSTAAVPALAITTLPETVATSAVTPTASPVPTPLTTELALGTLVDYDGWSVTLLQPDYALFLDGALGDWQPEGRFVLAVVALSNNSSAPRYVPPAFFQLIDRDGYRYSPLPGASSAYLALFERGQRGDLALEDRFAAQSGMLSVPLLFDVPRAATGLRLTTPATGSAGWPIGGGSPVLPMGP</sequence>
<keyword evidence="1" id="KW-0812">Transmembrane</keyword>
<organism evidence="2 3">
    <name type="scientific">Candidatus Viridilinea halotolerans</name>
    <dbReference type="NCBI Taxonomy" id="2491704"/>
    <lineage>
        <taxon>Bacteria</taxon>
        <taxon>Bacillati</taxon>
        <taxon>Chloroflexota</taxon>
        <taxon>Chloroflexia</taxon>
        <taxon>Chloroflexales</taxon>
        <taxon>Chloroflexineae</taxon>
        <taxon>Oscillochloridaceae</taxon>
        <taxon>Candidatus Viridilinea</taxon>
    </lineage>
</organism>
<dbReference type="Proteomes" id="UP000280307">
    <property type="component" value="Unassembled WGS sequence"/>
</dbReference>
<dbReference type="EMBL" id="RSAS01000376">
    <property type="protein sequence ID" value="RRR72752.1"/>
    <property type="molecule type" value="Genomic_DNA"/>
</dbReference>
<accession>A0A426U0U0</accession>
<reference evidence="2 3" key="1">
    <citation type="submission" date="2018-12" db="EMBL/GenBank/DDBJ databases">
        <title>Genome Sequence of Candidatus Viridilinea halotolerans isolated from saline sulfide-rich spring.</title>
        <authorList>
            <person name="Grouzdev D.S."/>
            <person name="Burganskaya E.I."/>
            <person name="Krutkina M.S."/>
            <person name="Sukhacheva M.V."/>
            <person name="Gorlenko V.M."/>
        </authorList>
    </citation>
    <scope>NUCLEOTIDE SEQUENCE [LARGE SCALE GENOMIC DNA]</scope>
    <source>
        <strain evidence="2">Chok-6</strain>
    </source>
</reference>
<evidence type="ECO:0000313" key="2">
    <source>
        <dbReference type="EMBL" id="RRR72752.1"/>
    </source>
</evidence>
<evidence type="ECO:0000313" key="3">
    <source>
        <dbReference type="Proteomes" id="UP000280307"/>
    </source>
</evidence>
<protein>
    <submittedName>
        <fullName evidence="2">DUF4352 domain-containing protein</fullName>
    </submittedName>
</protein>
<evidence type="ECO:0000256" key="1">
    <source>
        <dbReference type="SAM" id="Phobius"/>
    </source>
</evidence>
<feature type="transmembrane region" description="Helical" evidence="1">
    <location>
        <begin position="117"/>
        <end position="140"/>
    </location>
</feature>